<keyword evidence="2" id="KW-0813">Transport</keyword>
<dbReference type="PANTHER" id="PTHR32024">
    <property type="entry name" value="TRK SYSTEM POTASSIUM UPTAKE PROTEIN TRKG-RELATED"/>
    <property type="match status" value="1"/>
</dbReference>
<dbReference type="EMBL" id="BART01009906">
    <property type="protein sequence ID" value="GAG82501.1"/>
    <property type="molecule type" value="Genomic_DNA"/>
</dbReference>
<evidence type="ECO:0000256" key="4">
    <source>
        <dbReference type="ARBA" id="ARBA00022692"/>
    </source>
</evidence>
<reference evidence="9" key="1">
    <citation type="journal article" date="2014" name="Front. Microbiol.">
        <title>High frequency of phylogenetically diverse reductive dehalogenase-homologous genes in deep subseafloor sedimentary metagenomes.</title>
        <authorList>
            <person name="Kawai M."/>
            <person name="Futagami T."/>
            <person name="Toyoda A."/>
            <person name="Takaki Y."/>
            <person name="Nishi S."/>
            <person name="Hori S."/>
            <person name="Arai W."/>
            <person name="Tsubouchi T."/>
            <person name="Morono Y."/>
            <person name="Uchiyama I."/>
            <person name="Ito T."/>
            <person name="Fujiyama A."/>
            <person name="Inagaki F."/>
            <person name="Takami H."/>
        </authorList>
    </citation>
    <scope>NUCLEOTIDE SEQUENCE</scope>
    <source>
        <strain evidence="9">Expedition CK06-06</strain>
    </source>
</reference>
<keyword evidence="5 8" id="KW-1133">Transmembrane helix</keyword>
<dbReference type="AlphaFoldDB" id="X1CE68"/>
<protein>
    <submittedName>
        <fullName evidence="9">Uncharacterized protein</fullName>
    </submittedName>
</protein>
<sequence length="146" mass="15246">MFIGASPGGTGGGIKTTTFVAVTAGGLSSIRGRSEVTLLKRKLPTSLIYRALTLTITAIALIIISTIGILVFERYSLKEVLFEVISAFGTVGLSTGITPALSTPSKIILILTMYIGRIGISTLSVAIAIRGIVNKITHPEETITIG</sequence>
<dbReference type="InterPro" id="IPR003445">
    <property type="entry name" value="Cat_transpt"/>
</dbReference>
<evidence type="ECO:0000256" key="7">
    <source>
        <dbReference type="ARBA" id="ARBA00023136"/>
    </source>
</evidence>
<dbReference type="Pfam" id="PF02386">
    <property type="entry name" value="TrkH"/>
    <property type="match status" value="1"/>
</dbReference>
<comment type="caution">
    <text evidence="9">The sequence shown here is derived from an EMBL/GenBank/DDBJ whole genome shotgun (WGS) entry which is preliminary data.</text>
</comment>
<keyword evidence="4 8" id="KW-0812">Transmembrane</keyword>
<evidence type="ECO:0000256" key="2">
    <source>
        <dbReference type="ARBA" id="ARBA00022448"/>
    </source>
</evidence>
<evidence type="ECO:0000256" key="5">
    <source>
        <dbReference type="ARBA" id="ARBA00022989"/>
    </source>
</evidence>
<dbReference type="GO" id="GO:0030001">
    <property type="term" value="P:metal ion transport"/>
    <property type="evidence" value="ECO:0007669"/>
    <property type="project" value="UniProtKB-ARBA"/>
</dbReference>
<feature type="transmembrane region" description="Helical" evidence="8">
    <location>
        <begin position="107"/>
        <end position="129"/>
    </location>
</feature>
<keyword evidence="3" id="KW-1003">Cell membrane</keyword>
<keyword evidence="7 8" id="KW-0472">Membrane</keyword>
<evidence type="ECO:0000256" key="1">
    <source>
        <dbReference type="ARBA" id="ARBA00004651"/>
    </source>
</evidence>
<keyword evidence="6" id="KW-0406">Ion transport</keyword>
<proteinExistence type="predicted"/>
<gene>
    <name evidence="9" type="ORF">S01H4_21776</name>
</gene>
<dbReference type="GO" id="GO:0005886">
    <property type="term" value="C:plasma membrane"/>
    <property type="evidence" value="ECO:0007669"/>
    <property type="project" value="UniProtKB-SubCell"/>
</dbReference>
<dbReference type="PANTHER" id="PTHR32024:SF1">
    <property type="entry name" value="KTR SYSTEM POTASSIUM UPTAKE PROTEIN B"/>
    <property type="match status" value="1"/>
</dbReference>
<organism evidence="9">
    <name type="scientific">marine sediment metagenome</name>
    <dbReference type="NCBI Taxonomy" id="412755"/>
    <lineage>
        <taxon>unclassified sequences</taxon>
        <taxon>metagenomes</taxon>
        <taxon>ecological metagenomes</taxon>
    </lineage>
</organism>
<dbReference type="GO" id="GO:0008324">
    <property type="term" value="F:monoatomic cation transmembrane transporter activity"/>
    <property type="evidence" value="ECO:0007669"/>
    <property type="project" value="InterPro"/>
</dbReference>
<feature type="transmembrane region" description="Helical" evidence="8">
    <location>
        <begin position="47"/>
        <end position="73"/>
    </location>
</feature>
<evidence type="ECO:0000313" key="9">
    <source>
        <dbReference type="EMBL" id="GAG82501.1"/>
    </source>
</evidence>
<evidence type="ECO:0000256" key="6">
    <source>
        <dbReference type="ARBA" id="ARBA00023065"/>
    </source>
</evidence>
<comment type="subcellular location">
    <subcellularLocation>
        <location evidence="1">Cell membrane</location>
        <topology evidence="1">Multi-pass membrane protein</topology>
    </subcellularLocation>
</comment>
<evidence type="ECO:0000256" key="3">
    <source>
        <dbReference type="ARBA" id="ARBA00022475"/>
    </source>
</evidence>
<accession>X1CE68</accession>
<evidence type="ECO:0000256" key="8">
    <source>
        <dbReference type="SAM" id="Phobius"/>
    </source>
</evidence>
<name>X1CE68_9ZZZZ</name>
<feature type="transmembrane region" description="Helical" evidence="8">
    <location>
        <begin position="80"/>
        <end position="101"/>
    </location>
</feature>